<dbReference type="Proteomes" id="UP001056819">
    <property type="component" value="Chromosome"/>
</dbReference>
<dbReference type="RefSeq" id="WP_027022616.1">
    <property type="nucleotide sequence ID" value="NZ_CP097501.1"/>
</dbReference>
<sequence>MNENRAAFYDTVRHSLFSGNLTQKQVDGMEALLTAISPFSVCEQAYMLATAYHETARTMQPIAEIGKGAGRKYGTWLTNSNGVCYCHAHGDKKRKPVVYTETDYPHLYYGRGYVQLTWLENYLRAGKELGSVLTDAGQLAREPKLAMRPDIAAMIMCFGMRDGWFTGRKLSDYIRGDQADYVNARRIINGTDKAQAIAAYARKFEAALRAMN</sequence>
<dbReference type="Gene3D" id="1.10.530.10">
    <property type="match status" value="1"/>
</dbReference>
<organism evidence="1 2">
    <name type="scientific">Conchiformibius steedae DSM 2580</name>
    <dbReference type="NCBI Taxonomy" id="1121352"/>
    <lineage>
        <taxon>Bacteria</taxon>
        <taxon>Pseudomonadati</taxon>
        <taxon>Pseudomonadota</taxon>
        <taxon>Betaproteobacteria</taxon>
        <taxon>Neisseriales</taxon>
        <taxon>Neisseriaceae</taxon>
        <taxon>Conchiformibius</taxon>
    </lineage>
</organism>
<evidence type="ECO:0000313" key="1">
    <source>
        <dbReference type="EMBL" id="URD68128.1"/>
    </source>
</evidence>
<name>A0AAE9HUH4_9NEIS</name>
<reference evidence="1" key="1">
    <citation type="submission" date="2022-05" db="EMBL/GenBank/DDBJ databases">
        <title>Alysiella filiformis genome sequencing.</title>
        <authorList>
            <person name="Viehboeck T."/>
        </authorList>
    </citation>
    <scope>NUCLEOTIDE SEQUENCE</scope>
    <source>
        <strain evidence="1">DSM 2580</strain>
    </source>
</reference>
<evidence type="ECO:0000313" key="2">
    <source>
        <dbReference type="Proteomes" id="UP001056819"/>
    </source>
</evidence>
<proteinExistence type="predicted"/>
<dbReference type="SUPFAM" id="SSF53955">
    <property type="entry name" value="Lysozyme-like"/>
    <property type="match status" value="1"/>
</dbReference>
<protein>
    <recommendedName>
        <fullName evidence="3">Glycoside hydrolase family 19 catalytic domain-containing protein</fullName>
    </recommendedName>
</protein>
<evidence type="ECO:0008006" key="3">
    <source>
        <dbReference type="Google" id="ProtNLM"/>
    </source>
</evidence>
<dbReference type="InterPro" id="IPR023346">
    <property type="entry name" value="Lysozyme-like_dom_sf"/>
</dbReference>
<accession>A0AAE9HUH4</accession>
<gene>
    <name evidence="1" type="ORF">LNQ82_02895</name>
</gene>
<dbReference type="EMBL" id="CP097501">
    <property type="protein sequence ID" value="URD68128.1"/>
    <property type="molecule type" value="Genomic_DNA"/>
</dbReference>
<dbReference type="AlphaFoldDB" id="A0AAE9HUH4"/>